<evidence type="ECO:0000256" key="4">
    <source>
        <dbReference type="ARBA" id="ARBA00022670"/>
    </source>
</evidence>
<evidence type="ECO:0000259" key="9">
    <source>
        <dbReference type="PROSITE" id="PS51767"/>
    </source>
</evidence>
<dbReference type="SUPFAM" id="SSF50630">
    <property type="entry name" value="Acid proteases"/>
    <property type="match status" value="1"/>
</dbReference>
<keyword evidence="8" id="KW-0732">Signal</keyword>
<dbReference type="InterPro" id="IPR051708">
    <property type="entry name" value="Plant_Aspart_Prot_A1"/>
</dbReference>
<evidence type="ECO:0000313" key="11">
    <source>
        <dbReference type="Proteomes" id="UP001157006"/>
    </source>
</evidence>
<dbReference type="PANTHER" id="PTHR47967:SF39">
    <property type="entry name" value="ASPARTYL PROTEASE FAMILY PROTEIN, PUTATIVE-RELATED"/>
    <property type="match status" value="1"/>
</dbReference>
<dbReference type="InterPro" id="IPR034161">
    <property type="entry name" value="Pepsin-like_plant"/>
</dbReference>
<feature type="chain" id="PRO_5043976249" description="Peptidase A1 domain-containing protein" evidence="8">
    <location>
        <begin position="29"/>
        <end position="421"/>
    </location>
</feature>
<reference evidence="10 11" key="1">
    <citation type="submission" date="2023-01" db="EMBL/GenBank/DDBJ databases">
        <authorList>
            <person name="Kreplak J."/>
        </authorList>
    </citation>
    <scope>NUCLEOTIDE SEQUENCE [LARGE SCALE GENOMIC DNA]</scope>
</reference>
<proteinExistence type="inferred from homology"/>
<dbReference type="InterPro" id="IPR032799">
    <property type="entry name" value="TAXi_C"/>
</dbReference>
<evidence type="ECO:0000256" key="1">
    <source>
        <dbReference type="ARBA" id="ARBA00004613"/>
    </source>
</evidence>
<dbReference type="InterPro" id="IPR032861">
    <property type="entry name" value="TAXi_N"/>
</dbReference>
<keyword evidence="4" id="KW-0645">Protease</keyword>
<evidence type="ECO:0000256" key="2">
    <source>
        <dbReference type="ARBA" id="ARBA00007447"/>
    </source>
</evidence>
<dbReference type="Pfam" id="PF14541">
    <property type="entry name" value="TAXi_C"/>
    <property type="match status" value="1"/>
</dbReference>
<dbReference type="FunFam" id="2.40.70.10:FF:000031">
    <property type="entry name" value="Aspartyl protease AED1"/>
    <property type="match status" value="1"/>
</dbReference>
<sequence length="421" mass="45503">MVSSPSFYSFLAIISLLFHLFLISSITAKNDGFTVKLFRKASPFSRSHLMRSSKNNPNDAHAPVRGYIGHYLMELNIGTPPVKVSGIADTGSDLTWTSCEPCVGCYKQIEPLFNPLKSSTYSNVSCNTPLCDKLDTKECSPEKRCGYTYAYASSSVTKGVLAQETITLTSNTNEPISLNGILFGCGHNNTGGFNDHEMGIIGLGRGPVSFLSQLGPLLGGLKFSQCLVPFLTDIKISSKLSFGKGSEVLGQGVVTTPMVPSPTQDKTPYLVTLEGITVEDTYLPFKTSGTVAKGNMMIDSGTPPTILPNDLYDRLVNEVKKRVSMEPITNDPSLGNQLCYHTNTSPNGPNLTFHFEGANIVLTPIQIFIPQIEKVGVICLGITNNSAEGGIYGNFAQSNYLIGFDLEREVVSFKPTDCTKG</sequence>
<keyword evidence="7" id="KW-0325">Glycoprotein</keyword>
<organism evidence="10 11">
    <name type="scientific">Vicia faba</name>
    <name type="common">Broad bean</name>
    <name type="synonym">Faba vulgaris</name>
    <dbReference type="NCBI Taxonomy" id="3906"/>
    <lineage>
        <taxon>Eukaryota</taxon>
        <taxon>Viridiplantae</taxon>
        <taxon>Streptophyta</taxon>
        <taxon>Embryophyta</taxon>
        <taxon>Tracheophyta</taxon>
        <taxon>Spermatophyta</taxon>
        <taxon>Magnoliopsida</taxon>
        <taxon>eudicotyledons</taxon>
        <taxon>Gunneridae</taxon>
        <taxon>Pentapetalae</taxon>
        <taxon>rosids</taxon>
        <taxon>fabids</taxon>
        <taxon>Fabales</taxon>
        <taxon>Fabaceae</taxon>
        <taxon>Papilionoideae</taxon>
        <taxon>50 kb inversion clade</taxon>
        <taxon>NPAAA clade</taxon>
        <taxon>Hologalegina</taxon>
        <taxon>IRL clade</taxon>
        <taxon>Fabeae</taxon>
        <taxon>Vicia</taxon>
    </lineage>
</organism>
<dbReference type="InterPro" id="IPR033121">
    <property type="entry name" value="PEPTIDASE_A1"/>
</dbReference>
<dbReference type="Proteomes" id="UP001157006">
    <property type="component" value="Chromosome 1L"/>
</dbReference>
<dbReference type="EMBL" id="OX451736">
    <property type="protein sequence ID" value="CAI8589399.1"/>
    <property type="molecule type" value="Genomic_DNA"/>
</dbReference>
<comment type="subcellular location">
    <subcellularLocation>
        <location evidence="1">Secreted</location>
    </subcellularLocation>
</comment>
<keyword evidence="3" id="KW-0964">Secreted</keyword>
<keyword evidence="6" id="KW-0378">Hydrolase</keyword>
<dbReference type="AlphaFoldDB" id="A0AAV0YVP2"/>
<feature type="signal peptide" evidence="8">
    <location>
        <begin position="1"/>
        <end position="28"/>
    </location>
</feature>
<dbReference type="FunFam" id="2.40.70.10:FF:000050">
    <property type="entry name" value="Aspartic proteinase CDR1"/>
    <property type="match status" value="1"/>
</dbReference>
<dbReference type="PANTHER" id="PTHR47967">
    <property type="entry name" value="OS07G0603500 PROTEIN-RELATED"/>
    <property type="match status" value="1"/>
</dbReference>
<comment type="similarity">
    <text evidence="2">Belongs to the peptidase A1 family.</text>
</comment>
<feature type="domain" description="Peptidase A1" evidence="9">
    <location>
        <begin position="71"/>
        <end position="414"/>
    </location>
</feature>
<keyword evidence="11" id="KW-1185">Reference proteome</keyword>
<name>A0AAV0YVP2_VICFA</name>
<dbReference type="GO" id="GO:0006508">
    <property type="term" value="P:proteolysis"/>
    <property type="evidence" value="ECO:0007669"/>
    <property type="project" value="UniProtKB-KW"/>
</dbReference>
<dbReference type="InterPro" id="IPR021109">
    <property type="entry name" value="Peptidase_aspartic_dom_sf"/>
</dbReference>
<dbReference type="GO" id="GO:0005576">
    <property type="term" value="C:extracellular region"/>
    <property type="evidence" value="ECO:0007669"/>
    <property type="project" value="UniProtKB-SubCell"/>
</dbReference>
<evidence type="ECO:0000256" key="8">
    <source>
        <dbReference type="SAM" id="SignalP"/>
    </source>
</evidence>
<evidence type="ECO:0000256" key="5">
    <source>
        <dbReference type="ARBA" id="ARBA00022750"/>
    </source>
</evidence>
<dbReference type="Pfam" id="PF14543">
    <property type="entry name" value="TAXi_N"/>
    <property type="match status" value="1"/>
</dbReference>
<dbReference type="CDD" id="cd05476">
    <property type="entry name" value="pepsin_A_like_plant"/>
    <property type="match status" value="1"/>
</dbReference>
<evidence type="ECO:0000256" key="6">
    <source>
        <dbReference type="ARBA" id="ARBA00022801"/>
    </source>
</evidence>
<accession>A0AAV0YVP2</accession>
<keyword evidence="5" id="KW-0064">Aspartyl protease</keyword>
<protein>
    <recommendedName>
        <fullName evidence="9">Peptidase A1 domain-containing protein</fullName>
    </recommendedName>
</protein>
<evidence type="ECO:0000256" key="3">
    <source>
        <dbReference type="ARBA" id="ARBA00022525"/>
    </source>
</evidence>
<evidence type="ECO:0000313" key="10">
    <source>
        <dbReference type="EMBL" id="CAI8589399.1"/>
    </source>
</evidence>
<dbReference type="InterPro" id="IPR001969">
    <property type="entry name" value="Aspartic_peptidase_AS"/>
</dbReference>
<dbReference type="PROSITE" id="PS51767">
    <property type="entry name" value="PEPTIDASE_A1"/>
    <property type="match status" value="1"/>
</dbReference>
<dbReference type="Gene3D" id="2.40.70.10">
    <property type="entry name" value="Acid Proteases"/>
    <property type="match status" value="2"/>
</dbReference>
<gene>
    <name evidence="10" type="ORF">VFH_I391400</name>
</gene>
<evidence type="ECO:0000256" key="7">
    <source>
        <dbReference type="ARBA" id="ARBA00023180"/>
    </source>
</evidence>
<dbReference type="PROSITE" id="PS00141">
    <property type="entry name" value="ASP_PROTEASE"/>
    <property type="match status" value="1"/>
</dbReference>
<dbReference type="GO" id="GO:0004190">
    <property type="term" value="F:aspartic-type endopeptidase activity"/>
    <property type="evidence" value="ECO:0007669"/>
    <property type="project" value="UniProtKB-KW"/>
</dbReference>